<keyword evidence="2" id="KW-1133">Transmembrane helix</keyword>
<feature type="domain" description="J" evidence="3">
    <location>
        <begin position="288"/>
        <end position="365"/>
    </location>
</feature>
<feature type="transmembrane region" description="Helical" evidence="2">
    <location>
        <begin position="161"/>
        <end position="187"/>
    </location>
</feature>
<comment type="caution">
    <text evidence="4">The sequence shown here is derived from an EMBL/GenBank/DDBJ whole genome shotgun (WGS) entry which is preliminary data.</text>
</comment>
<keyword evidence="2" id="KW-0472">Membrane</keyword>
<gene>
    <name evidence="4" type="ORF">BAE44_0011464</name>
</gene>
<dbReference type="Pfam" id="PF00226">
    <property type="entry name" value="DnaJ"/>
    <property type="match status" value="1"/>
</dbReference>
<evidence type="ECO:0000313" key="4">
    <source>
        <dbReference type="EMBL" id="OEL27519.1"/>
    </source>
</evidence>
<dbReference type="OrthoDB" id="1507364at2759"/>
<feature type="transmembrane region" description="Helical" evidence="2">
    <location>
        <begin position="71"/>
        <end position="92"/>
    </location>
</feature>
<evidence type="ECO:0000256" key="1">
    <source>
        <dbReference type="SAM" id="MobiDB-lite"/>
    </source>
</evidence>
<evidence type="ECO:0000259" key="3">
    <source>
        <dbReference type="PROSITE" id="PS50076"/>
    </source>
</evidence>
<reference evidence="4 5" key="1">
    <citation type="submission" date="2016-09" db="EMBL/GenBank/DDBJ databases">
        <title>The draft genome of Dichanthelium oligosanthes: A C3 panicoid grass species.</title>
        <authorList>
            <person name="Studer A.J."/>
            <person name="Schnable J.C."/>
            <person name="Brutnell T.P."/>
        </authorList>
    </citation>
    <scope>NUCLEOTIDE SEQUENCE [LARGE SCALE GENOMIC DNA]</scope>
    <source>
        <strain evidence="5">cv. Kellogg 1175</strain>
        <tissue evidence="4">Leaf</tissue>
    </source>
</reference>
<organism evidence="4 5">
    <name type="scientific">Dichanthelium oligosanthes</name>
    <dbReference type="NCBI Taxonomy" id="888268"/>
    <lineage>
        <taxon>Eukaryota</taxon>
        <taxon>Viridiplantae</taxon>
        <taxon>Streptophyta</taxon>
        <taxon>Embryophyta</taxon>
        <taxon>Tracheophyta</taxon>
        <taxon>Spermatophyta</taxon>
        <taxon>Magnoliopsida</taxon>
        <taxon>Liliopsida</taxon>
        <taxon>Poales</taxon>
        <taxon>Poaceae</taxon>
        <taxon>PACMAD clade</taxon>
        <taxon>Panicoideae</taxon>
        <taxon>Panicodae</taxon>
        <taxon>Paniceae</taxon>
        <taxon>Dichantheliinae</taxon>
        <taxon>Dichanthelium</taxon>
    </lineage>
</organism>
<dbReference type="PANTHER" id="PTHR45270">
    <property type="entry name" value="OS03G0832900 PROTEIN"/>
    <property type="match status" value="1"/>
</dbReference>
<dbReference type="EMBL" id="LWDX02032307">
    <property type="protein sequence ID" value="OEL27519.1"/>
    <property type="molecule type" value="Genomic_DNA"/>
</dbReference>
<protein>
    <recommendedName>
        <fullName evidence="3">J domain-containing protein</fullName>
    </recommendedName>
</protein>
<dbReference type="GO" id="GO:0005783">
    <property type="term" value="C:endoplasmic reticulum"/>
    <property type="evidence" value="ECO:0007669"/>
    <property type="project" value="UniProtKB-ARBA"/>
</dbReference>
<evidence type="ECO:0000256" key="2">
    <source>
        <dbReference type="SAM" id="Phobius"/>
    </source>
</evidence>
<feature type="transmembrane region" description="Helical" evidence="2">
    <location>
        <begin position="99"/>
        <end position="117"/>
    </location>
</feature>
<dbReference type="InterPro" id="IPR036869">
    <property type="entry name" value="J_dom_sf"/>
</dbReference>
<dbReference type="CDD" id="cd06257">
    <property type="entry name" value="DnaJ"/>
    <property type="match status" value="1"/>
</dbReference>
<dbReference type="Proteomes" id="UP000095767">
    <property type="component" value="Unassembled WGS sequence"/>
</dbReference>
<dbReference type="PANTHER" id="PTHR45270:SF1">
    <property type="entry name" value="CHAPERONE DNAJ-DOMAIN SUPERFAMILY PROTEIN"/>
    <property type="match status" value="1"/>
</dbReference>
<feature type="transmembrane region" description="Helical" evidence="2">
    <location>
        <begin position="123"/>
        <end position="149"/>
    </location>
</feature>
<feature type="region of interest" description="Disordered" evidence="1">
    <location>
        <begin position="563"/>
        <end position="587"/>
    </location>
</feature>
<keyword evidence="2" id="KW-0812">Transmembrane</keyword>
<dbReference type="SUPFAM" id="SSF46565">
    <property type="entry name" value="Chaperone J-domain"/>
    <property type="match status" value="1"/>
</dbReference>
<keyword evidence="5" id="KW-1185">Reference proteome</keyword>
<evidence type="ECO:0000313" key="5">
    <source>
        <dbReference type="Proteomes" id="UP000095767"/>
    </source>
</evidence>
<dbReference type="Pfam" id="PF14901">
    <property type="entry name" value="Jiv90"/>
    <property type="match status" value="1"/>
</dbReference>
<sequence length="587" mass="66278">MADLGLWKQAWRWMLSQKHILAWAHTAACGSRERLAFLVDRHWPAVSRACATSSRLALAALRQWRGCMARGVLAVASLGPAAVFVILWSFFVCMTSPACALYALLSLGAAGAGVHYLGYTPGLFIVGLFGILIMWMYGYFWITGMLLVAGGCMCSLKHARYVIPVLTTYAIYCVAVRVGWLGVFLTLNLSFLTNDLLNKLLQGYERSTEEEQFEDMKDSDPVMDEFYRSCEFPPAPDSEPETVSSAKPYCSAPAQDVLHIQKEEPPSKVVKSDSSSLEEIKRIMDGSNHYEVLGIPRNRSIDQKTLKKEYHRMVLLVHPDKNMGNPLACESFKKLQSAYEASVFIHTSMQVLSDFTKRNSYDEQLRKEESQKMTPRSRVVSQQCDILSKLASIAKIYTLGNTSTCEADMWALGPHGGVEFLSEESRRIQCTKCGNFHIWICTKRSKTKARFCQGCDQFHQAKDGDGWVENRFSTSFKMEIPRAFVCAESKIFDVSEWATCQGMECKPNTHGPTFMVNMVGADRMPQRSYSSRYPFSLDAEMIPEDEFELWLQQALASGVFADSPKRRKSWSPFKLPQKGIKSWRRSS</sequence>
<dbReference type="Gene3D" id="1.10.287.110">
    <property type="entry name" value="DnaJ domain"/>
    <property type="match status" value="1"/>
</dbReference>
<accession>A0A1E5VQX6</accession>
<proteinExistence type="predicted"/>
<name>A0A1E5VQX6_9POAL</name>
<dbReference type="SMART" id="SM00271">
    <property type="entry name" value="DnaJ"/>
    <property type="match status" value="1"/>
</dbReference>
<dbReference type="AlphaFoldDB" id="A0A1E5VQX6"/>
<dbReference type="InterPro" id="IPR032843">
    <property type="entry name" value="Jiv"/>
</dbReference>
<dbReference type="PROSITE" id="PS50076">
    <property type="entry name" value="DNAJ_2"/>
    <property type="match status" value="1"/>
</dbReference>
<dbReference type="InterPro" id="IPR001623">
    <property type="entry name" value="DnaJ_domain"/>
</dbReference>